<dbReference type="EMBL" id="DRNF01000372">
    <property type="protein sequence ID" value="HHJ81144.1"/>
    <property type="molecule type" value="Genomic_DNA"/>
</dbReference>
<reference evidence="1" key="1">
    <citation type="journal article" date="2020" name="mSystems">
        <title>Genome- and Community-Level Interaction Insights into Carbon Utilization and Element Cycling Functions of Hydrothermarchaeota in Hydrothermal Sediment.</title>
        <authorList>
            <person name="Zhou Z."/>
            <person name="Liu Y."/>
            <person name="Xu W."/>
            <person name="Pan J."/>
            <person name="Luo Z.H."/>
            <person name="Li M."/>
        </authorList>
    </citation>
    <scope>NUCLEOTIDE SEQUENCE [LARGE SCALE GENOMIC DNA]</scope>
    <source>
        <strain evidence="1">HyVt-505</strain>
    </source>
</reference>
<gene>
    <name evidence="1" type="ORF">ENJ65_05880</name>
</gene>
<name>A0A832J4Z1_9GAMM</name>
<accession>A0A832J4Z1</accession>
<comment type="caution">
    <text evidence="1">The sequence shown here is derived from an EMBL/GenBank/DDBJ whole genome shotgun (WGS) entry which is preliminary data.</text>
</comment>
<protein>
    <submittedName>
        <fullName evidence="1">Uncharacterized protein</fullName>
    </submittedName>
</protein>
<organism evidence="1">
    <name type="scientific">Candidatus Tenderia electrophaga</name>
    <dbReference type="NCBI Taxonomy" id="1748243"/>
    <lineage>
        <taxon>Bacteria</taxon>
        <taxon>Pseudomonadati</taxon>
        <taxon>Pseudomonadota</taxon>
        <taxon>Gammaproteobacteria</taxon>
        <taxon>Candidatus Tenderiales</taxon>
        <taxon>Candidatus Tenderiaceae</taxon>
        <taxon>Candidatus Tenderia</taxon>
    </lineage>
</organism>
<dbReference type="AlphaFoldDB" id="A0A832J4Z1"/>
<dbReference type="Proteomes" id="UP000885832">
    <property type="component" value="Unassembled WGS sequence"/>
</dbReference>
<proteinExistence type="predicted"/>
<sequence>MKCDVIYTHAKESNTANPNEELKQLRGRGFKDEREYLAFLLEQERIWEQDNLGNSDTNEKPD</sequence>
<evidence type="ECO:0000313" key="1">
    <source>
        <dbReference type="EMBL" id="HHJ81144.1"/>
    </source>
</evidence>